<sequence length="508" mass="55665">MFIFALWNARLMRLYSYRKHISLGSRRKSGRTTLRSESMPAPSPLATSPSSSTDNLHGYREDLPPLEPPPLEDSRLYFLNVANGGVIESPPNTPPPLVEAYPTAHHSETHPLVGHPYPPPTHRSLPQIDTSARAYPTGEEYWSNALMFPSPSPSPYLSSGASAYPAPNAQYSSGGLPRYITTSPQSYPHPRVVRRTSHSSAAVAVPVARSLTARHSIAHLGAHGAEAPCTLQMDDGRVLRHPVAQVASHQLMSRQPQQERYRSTSPSTAYTAPQVAAGEWYAQVGDQRPESPSPPSSQHSSQTPYRPFHESVAVYAPVAAQDPREPQRQYVPIHREAHGAYAAHTSRQQHHYASGYPEAPHQQQPPPYAAYEVVYGAVLPVIQYHTQEPEEEGYDKQQQQPGVPEYMDDTTYTPVVLPAEVPELWRESVGGSTYVAGAETQTAIVSSSSAGAGYILWGGAGQCIQPSAMLPPQVRPDCTPYAPAPAPCLCHPRLQPPIWGAYLAHYEW</sequence>
<proteinExistence type="predicted"/>
<dbReference type="AlphaFoldDB" id="A0AAD7JFK8"/>
<reference evidence="2" key="1">
    <citation type="submission" date="2023-03" db="EMBL/GenBank/DDBJ databases">
        <title>Massive genome expansion in bonnet fungi (Mycena s.s.) driven by repeated elements and novel gene families across ecological guilds.</title>
        <authorList>
            <consortium name="Lawrence Berkeley National Laboratory"/>
            <person name="Harder C.B."/>
            <person name="Miyauchi S."/>
            <person name="Viragh M."/>
            <person name="Kuo A."/>
            <person name="Thoen E."/>
            <person name="Andreopoulos B."/>
            <person name="Lu D."/>
            <person name="Skrede I."/>
            <person name="Drula E."/>
            <person name="Henrissat B."/>
            <person name="Morin E."/>
            <person name="Kohler A."/>
            <person name="Barry K."/>
            <person name="LaButti K."/>
            <person name="Morin E."/>
            <person name="Salamov A."/>
            <person name="Lipzen A."/>
            <person name="Mereny Z."/>
            <person name="Hegedus B."/>
            <person name="Baldrian P."/>
            <person name="Stursova M."/>
            <person name="Weitz H."/>
            <person name="Taylor A."/>
            <person name="Grigoriev I.V."/>
            <person name="Nagy L.G."/>
            <person name="Martin F."/>
            <person name="Kauserud H."/>
        </authorList>
    </citation>
    <scope>NUCLEOTIDE SEQUENCE</scope>
    <source>
        <strain evidence="2">CBHHK182m</strain>
    </source>
</reference>
<feature type="region of interest" description="Disordered" evidence="1">
    <location>
        <begin position="25"/>
        <end position="67"/>
    </location>
</feature>
<dbReference type="Proteomes" id="UP001215598">
    <property type="component" value="Unassembled WGS sequence"/>
</dbReference>
<evidence type="ECO:0000313" key="3">
    <source>
        <dbReference type="Proteomes" id="UP001215598"/>
    </source>
</evidence>
<gene>
    <name evidence="2" type="ORF">B0H16DRAFT_1718513</name>
</gene>
<feature type="region of interest" description="Disordered" evidence="1">
    <location>
        <begin position="343"/>
        <end position="364"/>
    </location>
</feature>
<evidence type="ECO:0000313" key="2">
    <source>
        <dbReference type="EMBL" id="KAJ7763879.1"/>
    </source>
</evidence>
<dbReference type="EMBL" id="JARKIB010000029">
    <property type="protein sequence ID" value="KAJ7763879.1"/>
    <property type="molecule type" value="Genomic_DNA"/>
</dbReference>
<comment type="caution">
    <text evidence="2">The sequence shown here is derived from an EMBL/GenBank/DDBJ whole genome shotgun (WGS) entry which is preliminary data.</text>
</comment>
<evidence type="ECO:0000256" key="1">
    <source>
        <dbReference type="SAM" id="MobiDB-lite"/>
    </source>
</evidence>
<organism evidence="2 3">
    <name type="scientific">Mycena metata</name>
    <dbReference type="NCBI Taxonomy" id="1033252"/>
    <lineage>
        <taxon>Eukaryota</taxon>
        <taxon>Fungi</taxon>
        <taxon>Dikarya</taxon>
        <taxon>Basidiomycota</taxon>
        <taxon>Agaricomycotina</taxon>
        <taxon>Agaricomycetes</taxon>
        <taxon>Agaricomycetidae</taxon>
        <taxon>Agaricales</taxon>
        <taxon>Marasmiineae</taxon>
        <taxon>Mycenaceae</taxon>
        <taxon>Mycena</taxon>
    </lineage>
</organism>
<feature type="region of interest" description="Disordered" evidence="1">
    <location>
        <begin position="247"/>
        <end position="270"/>
    </location>
</feature>
<keyword evidence="3" id="KW-1185">Reference proteome</keyword>
<name>A0AAD7JFK8_9AGAR</name>
<feature type="compositionally biased region" description="Low complexity" evidence="1">
    <location>
        <begin position="38"/>
        <end position="53"/>
    </location>
</feature>
<protein>
    <submittedName>
        <fullName evidence="2">Uncharacterized protein</fullName>
    </submittedName>
</protein>
<feature type="region of interest" description="Disordered" evidence="1">
    <location>
        <begin position="285"/>
        <end position="305"/>
    </location>
</feature>
<feature type="compositionally biased region" description="Polar residues" evidence="1">
    <location>
        <begin position="247"/>
        <end position="256"/>
    </location>
</feature>
<accession>A0AAD7JFK8</accession>